<reference evidence="1" key="1">
    <citation type="submission" date="2021-07" db="EMBL/GenBank/DDBJ databases">
        <authorList>
            <person name="Catto M.A."/>
            <person name="Jacobson A."/>
            <person name="Kennedy G."/>
            <person name="Labadie P."/>
            <person name="Hunt B.G."/>
            <person name="Srinivasan R."/>
        </authorList>
    </citation>
    <scope>NUCLEOTIDE SEQUENCE</scope>
    <source>
        <strain evidence="1">PL_HMW_Pooled</strain>
        <tissue evidence="1">Head</tissue>
    </source>
</reference>
<gene>
    <name evidence="1" type="ORF">KUF71_004020</name>
</gene>
<comment type="caution">
    <text evidence="1">The sequence shown here is derived from an EMBL/GenBank/DDBJ whole genome shotgun (WGS) entry which is preliminary data.</text>
</comment>
<dbReference type="AlphaFoldDB" id="A0AAE1L8G8"/>
<reference evidence="1" key="2">
    <citation type="journal article" date="2023" name="BMC Genomics">
        <title>Pest status, molecular evolution, and epigenetic factors derived from the genome assembly of Frankliniella fusca, a thysanopteran phytovirus vector.</title>
        <authorList>
            <person name="Catto M.A."/>
            <person name="Labadie P.E."/>
            <person name="Jacobson A.L."/>
            <person name="Kennedy G.G."/>
            <person name="Srinivasan R."/>
            <person name="Hunt B.G."/>
        </authorList>
    </citation>
    <scope>NUCLEOTIDE SEQUENCE</scope>
    <source>
        <strain evidence="1">PL_HMW_Pooled</strain>
    </source>
</reference>
<accession>A0AAE1L8G8</accession>
<keyword evidence="1" id="KW-0808">Transferase</keyword>
<keyword evidence="2" id="KW-1185">Reference proteome</keyword>
<dbReference type="GO" id="GO:0008483">
    <property type="term" value="F:transaminase activity"/>
    <property type="evidence" value="ECO:0007669"/>
    <property type="project" value="UniProtKB-KW"/>
</dbReference>
<sequence length="130" mass="14535">MSLSNIVGVFIEDGKVCTYYNVPNIGKDFESGDLIQLPRNGTETTVVILGSHENLKEAMELARQYFKRLCKWDNVPLSDVKLFGHNLGSIDEEVSQIALFHSKGIEGPILCEGNIFDLMGNEIEESQERS</sequence>
<proteinExistence type="predicted"/>
<keyword evidence="1" id="KW-0032">Aminotransferase</keyword>
<evidence type="ECO:0000313" key="1">
    <source>
        <dbReference type="EMBL" id="KAK3909664.1"/>
    </source>
</evidence>
<organism evidence="1 2">
    <name type="scientific">Frankliniella fusca</name>
    <dbReference type="NCBI Taxonomy" id="407009"/>
    <lineage>
        <taxon>Eukaryota</taxon>
        <taxon>Metazoa</taxon>
        <taxon>Ecdysozoa</taxon>
        <taxon>Arthropoda</taxon>
        <taxon>Hexapoda</taxon>
        <taxon>Insecta</taxon>
        <taxon>Pterygota</taxon>
        <taxon>Neoptera</taxon>
        <taxon>Paraneoptera</taxon>
        <taxon>Thysanoptera</taxon>
        <taxon>Terebrantia</taxon>
        <taxon>Thripoidea</taxon>
        <taxon>Thripidae</taxon>
        <taxon>Frankliniella</taxon>
    </lineage>
</organism>
<protein>
    <submittedName>
        <fullName evidence="1">Aspartate aminotransferase P2, mitochondrial</fullName>
    </submittedName>
</protein>
<dbReference type="Proteomes" id="UP001219518">
    <property type="component" value="Unassembled WGS sequence"/>
</dbReference>
<dbReference type="EMBL" id="JAHWGI010000107">
    <property type="protein sequence ID" value="KAK3909664.1"/>
    <property type="molecule type" value="Genomic_DNA"/>
</dbReference>
<name>A0AAE1L8G8_9NEOP</name>
<evidence type="ECO:0000313" key="2">
    <source>
        <dbReference type="Proteomes" id="UP001219518"/>
    </source>
</evidence>